<feature type="transmembrane region" description="Helical" evidence="10">
    <location>
        <begin position="247"/>
        <end position="269"/>
    </location>
</feature>
<evidence type="ECO:0000256" key="6">
    <source>
        <dbReference type="ARBA" id="ARBA00022847"/>
    </source>
</evidence>
<dbReference type="Pfam" id="PF00474">
    <property type="entry name" value="SSF"/>
    <property type="match status" value="1"/>
</dbReference>
<evidence type="ECO:0000256" key="10">
    <source>
        <dbReference type="SAM" id="Phobius"/>
    </source>
</evidence>
<feature type="transmembrane region" description="Helical" evidence="10">
    <location>
        <begin position="52"/>
        <end position="74"/>
    </location>
</feature>
<accession>A0ABT7YZK2</accession>
<feature type="transmembrane region" description="Helical" evidence="10">
    <location>
        <begin position="80"/>
        <end position="100"/>
    </location>
</feature>
<evidence type="ECO:0000256" key="7">
    <source>
        <dbReference type="ARBA" id="ARBA00022989"/>
    </source>
</evidence>
<keyword evidence="7 10" id="KW-1133">Transmembrane helix</keyword>
<feature type="transmembrane region" description="Helical" evidence="10">
    <location>
        <begin position="121"/>
        <end position="139"/>
    </location>
</feature>
<feature type="transmembrane region" description="Helical" evidence="10">
    <location>
        <begin position="454"/>
        <end position="473"/>
    </location>
</feature>
<evidence type="ECO:0000256" key="5">
    <source>
        <dbReference type="ARBA" id="ARBA00022692"/>
    </source>
</evidence>
<evidence type="ECO:0000256" key="2">
    <source>
        <dbReference type="ARBA" id="ARBA00006434"/>
    </source>
</evidence>
<evidence type="ECO:0000256" key="1">
    <source>
        <dbReference type="ARBA" id="ARBA00004651"/>
    </source>
</evidence>
<name>A0ABT7YZK2_9ACTN</name>
<comment type="caution">
    <text evidence="11">The sequence shown here is derived from an EMBL/GenBank/DDBJ whole genome shotgun (WGS) entry which is preliminary data.</text>
</comment>
<feature type="transmembrane region" description="Helical" evidence="10">
    <location>
        <begin position="6"/>
        <end position="27"/>
    </location>
</feature>
<feature type="transmembrane region" description="Helical" evidence="10">
    <location>
        <begin position="493"/>
        <end position="511"/>
    </location>
</feature>
<keyword evidence="3" id="KW-0813">Transport</keyword>
<feature type="transmembrane region" description="Helical" evidence="10">
    <location>
        <begin position="394"/>
        <end position="413"/>
    </location>
</feature>
<dbReference type="PROSITE" id="PS50283">
    <property type="entry name" value="NA_SOLUT_SYMP_3"/>
    <property type="match status" value="1"/>
</dbReference>
<sequence length="536" mass="55668">MTGDHQTLALLLFSAFIAVTLGITTWVSRNRRGSAEEFYAGGRLFSPMENGFAIAGDYMSAASFLGISGLIALYGYDGMLYSVGFLVAWLVVLLLVAELVRNCGRFTLADVIAARMRERPVRIAAGTSSVTVSVLYLVAQMVGAGSLVALLLGGTSEAARSWTVIGVGALMVIYVSWGGMRATTWIQIVKAVLLMAGATALTVLVLLRFHGDVNQLLTTAAERSGHGREFLSPGLKYGGDWTARLDFISLGLALVLGTAGLPHILSRFYTVPTARAARRSVVWSIGLIGSFYLMTIVLGFGAAALVGTDEVRASNAAGNTAVPLLALDLGGGAGSTGGAVLFAVVAAVAFATILAVVAGITLASSASVAHDLYASLKRKRNGRRRGGKRYSEVVVARVAAIGIGAVGIGLGLLARDLNVAFLVGLAFAVAASANLPVLLYALFWRNFTTRGAVWSVYGGLVPAVLLVLLSPVVSGSPEALFPGVDFQLFPLQNPGVVSIPLGFLAGWLGTVTSPEPPDEAKHAETEVRALTGAGAV</sequence>
<dbReference type="Gene3D" id="1.20.1730.10">
    <property type="entry name" value="Sodium/glucose cotransporter"/>
    <property type="match status" value="1"/>
</dbReference>
<protein>
    <submittedName>
        <fullName evidence="11">Cation acetate symporter</fullName>
    </submittedName>
</protein>
<dbReference type="CDD" id="cd11480">
    <property type="entry name" value="SLC5sbd_u4"/>
    <property type="match status" value="1"/>
</dbReference>
<dbReference type="InterPro" id="IPR050277">
    <property type="entry name" value="Sodium:Solute_Symporter"/>
</dbReference>
<evidence type="ECO:0000256" key="8">
    <source>
        <dbReference type="ARBA" id="ARBA00023136"/>
    </source>
</evidence>
<comment type="subcellular location">
    <subcellularLocation>
        <location evidence="1">Cell membrane</location>
        <topology evidence="1">Multi-pass membrane protein</topology>
    </subcellularLocation>
</comment>
<feature type="transmembrane region" description="Helical" evidence="10">
    <location>
        <begin position="281"/>
        <end position="306"/>
    </location>
</feature>
<dbReference type="InterPro" id="IPR001734">
    <property type="entry name" value="Na/solute_symporter"/>
</dbReference>
<dbReference type="EMBL" id="JAUEPL010000001">
    <property type="protein sequence ID" value="MDN3292671.1"/>
    <property type="molecule type" value="Genomic_DNA"/>
</dbReference>
<feature type="transmembrane region" description="Helical" evidence="10">
    <location>
        <begin position="419"/>
        <end position="442"/>
    </location>
</feature>
<dbReference type="InterPro" id="IPR038377">
    <property type="entry name" value="Na/Glc_symporter_sf"/>
</dbReference>
<organism evidence="11 12">
    <name type="scientific">Streptomyces ficellus</name>
    <dbReference type="NCBI Taxonomy" id="1977088"/>
    <lineage>
        <taxon>Bacteria</taxon>
        <taxon>Bacillati</taxon>
        <taxon>Actinomycetota</taxon>
        <taxon>Actinomycetes</taxon>
        <taxon>Kitasatosporales</taxon>
        <taxon>Streptomycetaceae</taxon>
        <taxon>Streptomyces</taxon>
    </lineage>
</organism>
<reference evidence="11" key="1">
    <citation type="submission" date="2023-06" db="EMBL/GenBank/DDBJ databases">
        <title>WGS-Sequencing of Streptomyces ficellus isolate 21 collected from sand in Gara Djebilet Iron Mine in Algeria.</title>
        <authorList>
            <person name="Zegers G.P."/>
            <person name="Gomez A."/>
            <person name="Gueddou A."/>
            <person name="Zahara A.F."/>
            <person name="Worth M."/>
            <person name="Sevigny J.L."/>
            <person name="Tisa L."/>
        </authorList>
    </citation>
    <scope>NUCLEOTIDE SEQUENCE</scope>
    <source>
        <strain evidence="11">AS11</strain>
    </source>
</reference>
<evidence type="ECO:0000256" key="3">
    <source>
        <dbReference type="ARBA" id="ARBA00022448"/>
    </source>
</evidence>
<comment type="similarity">
    <text evidence="2 9">Belongs to the sodium:solute symporter (SSF) (TC 2.A.21) family.</text>
</comment>
<feature type="transmembrane region" description="Helical" evidence="10">
    <location>
        <begin position="159"/>
        <end position="177"/>
    </location>
</feature>
<feature type="transmembrane region" description="Helical" evidence="10">
    <location>
        <begin position="340"/>
        <end position="373"/>
    </location>
</feature>
<feature type="transmembrane region" description="Helical" evidence="10">
    <location>
        <begin position="189"/>
        <end position="209"/>
    </location>
</feature>
<keyword evidence="8 10" id="KW-0472">Membrane</keyword>
<evidence type="ECO:0000313" key="11">
    <source>
        <dbReference type="EMBL" id="MDN3292671.1"/>
    </source>
</evidence>
<evidence type="ECO:0000256" key="4">
    <source>
        <dbReference type="ARBA" id="ARBA00022475"/>
    </source>
</evidence>
<dbReference type="PANTHER" id="PTHR48086:SF6">
    <property type="entry name" value="CATION_ACETATE SYMPORTER ACTP"/>
    <property type="match status" value="1"/>
</dbReference>
<proteinExistence type="inferred from homology"/>
<dbReference type="PANTHER" id="PTHR48086">
    <property type="entry name" value="SODIUM/PROLINE SYMPORTER-RELATED"/>
    <property type="match status" value="1"/>
</dbReference>
<dbReference type="RefSeq" id="WP_290109454.1">
    <property type="nucleotide sequence ID" value="NZ_JAUEPL010000001.1"/>
</dbReference>
<evidence type="ECO:0000256" key="9">
    <source>
        <dbReference type="RuleBase" id="RU362091"/>
    </source>
</evidence>
<keyword evidence="4" id="KW-1003">Cell membrane</keyword>
<evidence type="ECO:0000313" key="12">
    <source>
        <dbReference type="Proteomes" id="UP001174050"/>
    </source>
</evidence>
<dbReference type="Proteomes" id="UP001174050">
    <property type="component" value="Unassembled WGS sequence"/>
</dbReference>
<keyword evidence="5 10" id="KW-0812">Transmembrane</keyword>
<keyword evidence="6" id="KW-0769">Symport</keyword>
<gene>
    <name evidence="11" type="ORF">QWM81_01145</name>
</gene>
<keyword evidence="12" id="KW-1185">Reference proteome</keyword>